<organism evidence="2 3">
    <name type="scientific">Clostridium fermenticellae</name>
    <dbReference type="NCBI Taxonomy" id="2068654"/>
    <lineage>
        <taxon>Bacteria</taxon>
        <taxon>Bacillati</taxon>
        <taxon>Bacillota</taxon>
        <taxon>Clostridia</taxon>
        <taxon>Eubacteriales</taxon>
        <taxon>Clostridiaceae</taxon>
        <taxon>Clostridium</taxon>
    </lineage>
</organism>
<keyword evidence="1" id="KW-1133">Transmembrane helix</keyword>
<dbReference type="GO" id="GO:0051539">
    <property type="term" value="F:4 iron, 4 sulfur cluster binding"/>
    <property type="evidence" value="ECO:0007669"/>
    <property type="project" value="TreeGrafter"/>
</dbReference>
<keyword evidence="3" id="KW-1185">Reference proteome</keyword>
<reference evidence="2 3" key="1">
    <citation type="journal article" date="2019" name="Int. J. Syst. Evol. Microbiol.">
        <title>Clostridium fermenticellae sp. nov., isolated from the mud in a fermentation cellar for the production of the Chinese liquor, baijiu.</title>
        <authorList>
            <person name="Xu P.X."/>
            <person name="Chai L.J."/>
            <person name="Qiu T."/>
            <person name="Zhang X.J."/>
            <person name="Lu Z.M."/>
            <person name="Xiao C."/>
            <person name="Wang S.T."/>
            <person name="Shen C.H."/>
            <person name="Shi J.S."/>
            <person name="Xu Z.H."/>
        </authorList>
    </citation>
    <scope>NUCLEOTIDE SEQUENCE [LARGE SCALE GENOMIC DNA]</scope>
    <source>
        <strain evidence="2 3">JN500901</strain>
    </source>
</reference>
<dbReference type="GO" id="GO:0003913">
    <property type="term" value="F:DNA photolyase activity"/>
    <property type="evidence" value="ECO:0007669"/>
    <property type="project" value="TreeGrafter"/>
</dbReference>
<dbReference type="InterPro" id="IPR035994">
    <property type="entry name" value="Nucleoside_phosphorylase_sf"/>
</dbReference>
<dbReference type="KEGG" id="cfer:D4Z93_00705"/>
<protein>
    <submittedName>
        <fullName evidence="2">Spore photoproduct lyase</fullName>
    </submittedName>
</protein>
<dbReference type="Gene3D" id="3.40.50.1580">
    <property type="entry name" value="Nucleoside phosphorylase domain"/>
    <property type="match status" value="1"/>
</dbReference>
<dbReference type="GO" id="GO:0009116">
    <property type="term" value="P:nucleoside metabolic process"/>
    <property type="evidence" value="ECO:0007669"/>
    <property type="project" value="InterPro"/>
</dbReference>
<dbReference type="RefSeq" id="WP_119969868.1">
    <property type="nucleotide sequence ID" value="NZ_CP032416.1"/>
</dbReference>
<accession>A0A386H0E8</accession>
<evidence type="ECO:0000256" key="1">
    <source>
        <dbReference type="SAM" id="Phobius"/>
    </source>
</evidence>
<name>A0A386H0E8_9CLOT</name>
<sequence>MIYIMTAMYYEARPLIKTFGLKKDLNYDKFQVFRNDDVVLIISGVGAVKASIAVTYILTSLRRDILDDDIFINFGICGSAYKKNGIVICNKITDHCTGRSYYPDMLFKHPFLEGEIETFPNVINERRDMESDFVDMEASGAFQAASLFFLTCQMHFIKIISDFLVTDNITGNSVEKLVNDNLDDFVKWLNLRRNICLKEKKILTNYENVYIESISHNLNITDSMKHEFVDLCIDYKIRSHDDLSGVLELFEKYKCQSKREGKIYFGKLRSKLMEL</sequence>
<dbReference type="Proteomes" id="UP000266301">
    <property type="component" value="Chromosome"/>
</dbReference>
<dbReference type="GO" id="GO:1904047">
    <property type="term" value="F:S-adenosyl-L-methionine binding"/>
    <property type="evidence" value="ECO:0007669"/>
    <property type="project" value="TreeGrafter"/>
</dbReference>
<feature type="transmembrane region" description="Helical" evidence="1">
    <location>
        <begin position="38"/>
        <end position="58"/>
    </location>
</feature>
<dbReference type="GO" id="GO:0042601">
    <property type="term" value="C:endospore-forming forespore"/>
    <property type="evidence" value="ECO:0007669"/>
    <property type="project" value="TreeGrafter"/>
</dbReference>
<dbReference type="InterPro" id="IPR049539">
    <property type="entry name" value="SPL"/>
</dbReference>
<keyword evidence="2" id="KW-0456">Lyase</keyword>
<dbReference type="AlphaFoldDB" id="A0A386H0E8"/>
<gene>
    <name evidence="2" type="ORF">D4Z93_00705</name>
</gene>
<dbReference type="PANTHER" id="PTHR37822">
    <property type="entry name" value="SPORE PHOTOPRODUCT LYASE-RELATED"/>
    <property type="match status" value="1"/>
</dbReference>
<evidence type="ECO:0000313" key="2">
    <source>
        <dbReference type="EMBL" id="AYD39157.1"/>
    </source>
</evidence>
<dbReference type="EMBL" id="CP032416">
    <property type="protein sequence ID" value="AYD39157.1"/>
    <property type="molecule type" value="Genomic_DNA"/>
</dbReference>
<dbReference type="PANTHER" id="PTHR37822:SF2">
    <property type="entry name" value="SPORE PHOTOPRODUCT LYASE"/>
    <property type="match status" value="1"/>
</dbReference>
<dbReference type="SUPFAM" id="SSF53167">
    <property type="entry name" value="Purine and uridine phosphorylases"/>
    <property type="match status" value="1"/>
</dbReference>
<keyword evidence="1" id="KW-0472">Membrane</keyword>
<evidence type="ECO:0000313" key="3">
    <source>
        <dbReference type="Proteomes" id="UP000266301"/>
    </source>
</evidence>
<dbReference type="OrthoDB" id="21362at2"/>
<proteinExistence type="predicted"/>
<keyword evidence="1" id="KW-0812">Transmembrane</keyword>